<sequence>MGISVGDKLPDARMTRMGAEGPENVQLHDVLSGRKVVVFALPGAFTGPCSTIHLPSFMKTADQYRAKGVDEIICIAVNDPFAMTAWAKSTGADEAGISMLADAEGQLTNALEMAFTAPHLGLIGRSNRYAALVDNGEVVAVSVDDPGVCDISTGEKFLETL</sequence>
<dbReference type="Gene3D" id="3.40.30.10">
    <property type="entry name" value="Glutaredoxin"/>
    <property type="match status" value="1"/>
</dbReference>
<reference evidence="6" key="1">
    <citation type="journal article" date="2014" name="Int. J. Syst. Evol. Microbiol.">
        <title>Complete genome sequence of Corynebacterium casei LMG S-19264T (=DSM 44701T), isolated from a smear-ripened cheese.</title>
        <authorList>
            <consortium name="US DOE Joint Genome Institute (JGI-PGF)"/>
            <person name="Walter F."/>
            <person name="Albersmeier A."/>
            <person name="Kalinowski J."/>
            <person name="Ruckert C."/>
        </authorList>
    </citation>
    <scope>NUCLEOTIDE SEQUENCE</scope>
    <source>
        <strain evidence="6">CGMCC 1.16012</strain>
    </source>
</reference>
<dbReference type="PROSITE" id="PS51352">
    <property type="entry name" value="THIOREDOXIN_2"/>
    <property type="match status" value="1"/>
</dbReference>
<comment type="function">
    <text evidence="4">Thiol-specific peroxidase that catalyzes the reduction of hydrogen peroxide and organic hydroperoxides to water and alcohols, respectively. Plays a role in cell protection against oxidative stress by detoxifying peroxides.</text>
</comment>
<accession>A0A917EJ71</accession>
<dbReference type="InterPro" id="IPR037944">
    <property type="entry name" value="PRX5-like"/>
</dbReference>
<dbReference type="SUPFAM" id="SSF52833">
    <property type="entry name" value="Thioredoxin-like"/>
    <property type="match status" value="1"/>
</dbReference>
<evidence type="ECO:0000256" key="3">
    <source>
        <dbReference type="PIRSR" id="PIRSR637944-1"/>
    </source>
</evidence>
<keyword evidence="7" id="KW-1185">Reference proteome</keyword>
<dbReference type="InterPro" id="IPR013766">
    <property type="entry name" value="Thioredoxin_domain"/>
</dbReference>
<dbReference type="RefSeq" id="WP_095595110.1">
    <property type="nucleotide sequence ID" value="NZ_BMKN01000002.1"/>
</dbReference>
<reference evidence="6" key="2">
    <citation type="submission" date="2020-09" db="EMBL/GenBank/DDBJ databases">
        <authorList>
            <person name="Sun Q."/>
            <person name="Zhou Y."/>
        </authorList>
    </citation>
    <scope>NUCLEOTIDE SEQUENCE</scope>
    <source>
        <strain evidence="6">CGMCC 1.16012</strain>
    </source>
</reference>
<evidence type="ECO:0000256" key="4">
    <source>
        <dbReference type="RuleBase" id="RU366011"/>
    </source>
</evidence>
<dbReference type="Proteomes" id="UP000606730">
    <property type="component" value="Unassembled WGS sequence"/>
</dbReference>
<dbReference type="PANTHER" id="PTHR10430:SF16">
    <property type="entry name" value="PEROXIREDOXIN-5, MITOCHONDRIAL"/>
    <property type="match status" value="1"/>
</dbReference>
<dbReference type="GO" id="GO:0042744">
    <property type="term" value="P:hydrogen peroxide catabolic process"/>
    <property type="evidence" value="ECO:0007669"/>
    <property type="project" value="TreeGrafter"/>
</dbReference>
<dbReference type="GO" id="GO:0005737">
    <property type="term" value="C:cytoplasm"/>
    <property type="evidence" value="ECO:0007669"/>
    <property type="project" value="TreeGrafter"/>
</dbReference>
<comment type="caution">
    <text evidence="6">The sequence shown here is derived from an EMBL/GenBank/DDBJ whole genome shotgun (WGS) entry which is preliminary data.</text>
</comment>
<dbReference type="EMBL" id="BMKN01000002">
    <property type="protein sequence ID" value="GGE49732.1"/>
    <property type="molecule type" value="Genomic_DNA"/>
</dbReference>
<dbReference type="CDD" id="cd03013">
    <property type="entry name" value="PRX5_like"/>
    <property type="match status" value="1"/>
</dbReference>
<dbReference type="EC" id="1.11.1.27" evidence="4"/>
<keyword evidence="4" id="KW-0676">Redox-active center</keyword>
<dbReference type="GO" id="GO:0045454">
    <property type="term" value="P:cell redox homeostasis"/>
    <property type="evidence" value="ECO:0007669"/>
    <property type="project" value="TreeGrafter"/>
</dbReference>
<dbReference type="Pfam" id="PF08534">
    <property type="entry name" value="Redoxin"/>
    <property type="match status" value="1"/>
</dbReference>
<dbReference type="InterPro" id="IPR036249">
    <property type="entry name" value="Thioredoxin-like_sf"/>
</dbReference>
<comment type="similarity">
    <text evidence="4">Belongs to the peroxiredoxin family. Prx5 subfamily.</text>
</comment>
<evidence type="ECO:0000256" key="2">
    <source>
        <dbReference type="ARBA" id="ARBA00023002"/>
    </source>
</evidence>
<evidence type="ECO:0000256" key="1">
    <source>
        <dbReference type="ARBA" id="ARBA00022559"/>
    </source>
</evidence>
<organism evidence="6 7">
    <name type="scientific">Actibacterium pelagium</name>
    <dbReference type="NCBI Taxonomy" id="2029103"/>
    <lineage>
        <taxon>Bacteria</taxon>
        <taxon>Pseudomonadati</taxon>
        <taxon>Pseudomonadota</taxon>
        <taxon>Alphaproteobacteria</taxon>
        <taxon>Rhodobacterales</taxon>
        <taxon>Roseobacteraceae</taxon>
        <taxon>Actibacterium</taxon>
    </lineage>
</organism>
<gene>
    <name evidence="6" type="ORF">GCM10011517_16890</name>
</gene>
<dbReference type="GO" id="GO:0008379">
    <property type="term" value="F:thioredoxin peroxidase activity"/>
    <property type="evidence" value="ECO:0007669"/>
    <property type="project" value="InterPro"/>
</dbReference>
<feature type="domain" description="Thioredoxin" evidence="5">
    <location>
        <begin position="3"/>
        <end position="161"/>
    </location>
</feature>
<keyword evidence="4" id="KW-0049">Antioxidant</keyword>
<keyword evidence="1 4" id="KW-0575">Peroxidase</keyword>
<keyword evidence="2 4" id="KW-0560">Oxidoreductase</keyword>
<dbReference type="AlphaFoldDB" id="A0A917EJ71"/>
<name>A0A917EJ71_9RHOB</name>
<dbReference type="InterPro" id="IPR013740">
    <property type="entry name" value="Redoxin"/>
</dbReference>
<dbReference type="OrthoDB" id="9800621at2"/>
<protein>
    <recommendedName>
        <fullName evidence="4">Glutathione-dependent peroxiredoxin</fullName>
        <ecNumber evidence="4">1.11.1.27</ecNumber>
    </recommendedName>
</protein>
<evidence type="ECO:0000313" key="7">
    <source>
        <dbReference type="Proteomes" id="UP000606730"/>
    </source>
</evidence>
<evidence type="ECO:0000313" key="6">
    <source>
        <dbReference type="EMBL" id="GGE49732.1"/>
    </source>
</evidence>
<feature type="active site" description="Cysteine sulfenic acid (-SOH) intermediate" evidence="3">
    <location>
        <position position="49"/>
    </location>
</feature>
<evidence type="ECO:0000259" key="5">
    <source>
        <dbReference type="PROSITE" id="PS51352"/>
    </source>
</evidence>
<proteinExistence type="inferred from homology"/>
<comment type="catalytic activity">
    <reaction evidence="4">
        <text>a hydroperoxide + 2 glutathione = an alcohol + glutathione disulfide + H2O</text>
        <dbReference type="Rhea" id="RHEA:62632"/>
        <dbReference type="ChEBI" id="CHEBI:15377"/>
        <dbReference type="ChEBI" id="CHEBI:30879"/>
        <dbReference type="ChEBI" id="CHEBI:35924"/>
        <dbReference type="ChEBI" id="CHEBI:57925"/>
        <dbReference type="ChEBI" id="CHEBI:58297"/>
        <dbReference type="EC" id="1.11.1.27"/>
    </reaction>
</comment>
<dbReference type="GO" id="GO:0034599">
    <property type="term" value="P:cellular response to oxidative stress"/>
    <property type="evidence" value="ECO:0007669"/>
    <property type="project" value="InterPro"/>
</dbReference>
<dbReference type="PANTHER" id="PTHR10430">
    <property type="entry name" value="PEROXIREDOXIN"/>
    <property type="match status" value="1"/>
</dbReference>